<sequence>MTATTTKRPRSTLRTRFASASDYLAKLPGFDYLVLRIIIFLLVGIGVVMVFSSSAATSLTDTGSVWNQAVRQSLMVVAGLIVFWVALRMRPRMIRVLVPWLLGLAFLLLIAVLIPGVGTGREEVGSQSWIILGPISVQPSEFARVAIGLFGATSLAGKKHQSLRPGDPFVAYSLVSSAMFILILLQGDLGMAMSFALVVLATLFFAGVDLRVVGTVIAFAFAAMVFVFLGGGFRSHRFHTYFDALRGNIEDTQGTGFQAYQGFLSLADGGLGGVGIGQSRAKWFYLPEAKNDFVFAIVGEELGLWGGLLVIFLFTALGFFGIRTAMRAQSQFQSLVAATLTAGVVSQAFFNIGYVIGLLPVTGIQLPMISAGGTAAIITIGSMGLLCNVARHEPEQISAMQNYGRPLFDRLFAIPEPEPLGAPRRGGKRRADGTGAPRDSVLTAGSRARGTRGAEGASSHERRFGPSVTGGRAAGRGDGGHDGRVTRSARREGGSRRADGSRREDGSRRAGDARRAGGSGRPGRGGRGGNSPRW</sequence>
<organism evidence="20 21">
    <name type="scientific">Corynebacterium massiliense DSM 45435</name>
    <dbReference type="NCBI Taxonomy" id="1121364"/>
    <lineage>
        <taxon>Bacteria</taxon>
        <taxon>Bacillati</taxon>
        <taxon>Actinomycetota</taxon>
        <taxon>Actinomycetes</taxon>
        <taxon>Mycobacteriales</taxon>
        <taxon>Corynebacteriaceae</taxon>
        <taxon>Corynebacterium</taxon>
    </lineage>
</organism>
<comment type="similarity">
    <text evidence="12">Belongs to the SEDS family. FtsW subfamily.</text>
</comment>
<keyword evidence="3" id="KW-0328">Glycosyltransferase</keyword>
<dbReference type="InterPro" id="IPR018365">
    <property type="entry name" value="Cell_cycle_FtsW-rel_CS"/>
</dbReference>
<evidence type="ECO:0000256" key="18">
    <source>
        <dbReference type="SAM" id="MobiDB-lite"/>
    </source>
</evidence>
<accession>A0ABY7U8W9</accession>
<dbReference type="EC" id="2.4.99.28" evidence="15"/>
<keyword evidence="4" id="KW-0808">Transferase</keyword>
<evidence type="ECO:0000256" key="12">
    <source>
        <dbReference type="ARBA" id="ARBA00038053"/>
    </source>
</evidence>
<evidence type="ECO:0000256" key="10">
    <source>
        <dbReference type="ARBA" id="ARBA00032370"/>
    </source>
</evidence>
<keyword evidence="7" id="KW-0573">Peptidoglycan synthesis</keyword>
<feature type="transmembrane region" description="Helical" evidence="19">
    <location>
        <begin position="69"/>
        <end position="87"/>
    </location>
</feature>
<feature type="transmembrane region" description="Helical" evidence="19">
    <location>
        <begin position="215"/>
        <end position="233"/>
    </location>
</feature>
<dbReference type="PANTHER" id="PTHR30474:SF2">
    <property type="entry name" value="PEPTIDOGLYCAN GLYCOSYLTRANSFERASE FTSW-RELATED"/>
    <property type="match status" value="1"/>
</dbReference>
<comment type="pathway">
    <text evidence="2">Cell wall biogenesis; peptidoglycan biosynthesis.</text>
</comment>
<proteinExistence type="inferred from homology"/>
<comment type="catalytic activity">
    <reaction evidence="16">
        <text>[GlcNAc-(1-&gt;4)-Mur2Ac(oyl-L-Ala-gamma-D-Glu-L-Lys-D-Ala-D-Ala)](n)-di-trans,octa-cis-undecaprenyl diphosphate + beta-D-GlcNAc-(1-&gt;4)-Mur2Ac(oyl-L-Ala-gamma-D-Glu-L-Lys-D-Ala-D-Ala)-di-trans,octa-cis-undecaprenyl diphosphate = [GlcNAc-(1-&gt;4)-Mur2Ac(oyl-L-Ala-gamma-D-Glu-L-Lys-D-Ala-D-Ala)](n+1)-di-trans,octa-cis-undecaprenyl diphosphate + di-trans,octa-cis-undecaprenyl diphosphate + H(+)</text>
        <dbReference type="Rhea" id="RHEA:23708"/>
        <dbReference type="Rhea" id="RHEA-COMP:9602"/>
        <dbReference type="Rhea" id="RHEA-COMP:9603"/>
        <dbReference type="ChEBI" id="CHEBI:15378"/>
        <dbReference type="ChEBI" id="CHEBI:58405"/>
        <dbReference type="ChEBI" id="CHEBI:60033"/>
        <dbReference type="ChEBI" id="CHEBI:78435"/>
        <dbReference type="EC" id="2.4.99.28"/>
    </reaction>
</comment>
<feature type="transmembrane region" description="Helical" evidence="19">
    <location>
        <begin position="33"/>
        <end position="57"/>
    </location>
</feature>
<keyword evidence="9 19" id="KW-0472">Membrane</keyword>
<name>A0ABY7U8W9_9CORY</name>
<evidence type="ECO:0000256" key="3">
    <source>
        <dbReference type="ARBA" id="ARBA00022676"/>
    </source>
</evidence>
<evidence type="ECO:0000256" key="17">
    <source>
        <dbReference type="ARBA" id="ARBA00049966"/>
    </source>
</evidence>
<evidence type="ECO:0000313" key="20">
    <source>
        <dbReference type="EMBL" id="WCZ32846.1"/>
    </source>
</evidence>
<feature type="region of interest" description="Disordered" evidence="18">
    <location>
        <begin position="416"/>
        <end position="534"/>
    </location>
</feature>
<evidence type="ECO:0000256" key="5">
    <source>
        <dbReference type="ARBA" id="ARBA00022692"/>
    </source>
</evidence>
<dbReference type="InterPro" id="IPR001182">
    <property type="entry name" value="FtsW/RodA"/>
</dbReference>
<dbReference type="PANTHER" id="PTHR30474">
    <property type="entry name" value="CELL CYCLE PROTEIN"/>
    <property type="match status" value="1"/>
</dbReference>
<reference evidence="20 21" key="1">
    <citation type="submission" date="2020-10" db="EMBL/GenBank/DDBJ databases">
        <title>Complete genome sequence of Corynebacterium massiliense DSM 45435, type strain of Corynebacterium massiliense.</title>
        <authorList>
            <person name="Busche T."/>
            <person name="Kalinowski J."/>
            <person name="Ruckert C."/>
        </authorList>
    </citation>
    <scope>NUCLEOTIDE SEQUENCE [LARGE SCALE GENOMIC DNA]</scope>
    <source>
        <strain evidence="20 21">DSM 45435</strain>
    </source>
</reference>
<evidence type="ECO:0000256" key="2">
    <source>
        <dbReference type="ARBA" id="ARBA00004752"/>
    </source>
</evidence>
<evidence type="ECO:0000256" key="9">
    <source>
        <dbReference type="ARBA" id="ARBA00023136"/>
    </source>
</evidence>
<evidence type="ECO:0000256" key="7">
    <source>
        <dbReference type="ARBA" id="ARBA00022984"/>
    </source>
</evidence>
<evidence type="ECO:0000256" key="8">
    <source>
        <dbReference type="ARBA" id="ARBA00022989"/>
    </source>
</evidence>
<comment type="function">
    <text evidence="17">Peptidoglycan polymerase that is essential for cell division.</text>
</comment>
<evidence type="ECO:0000256" key="16">
    <source>
        <dbReference type="ARBA" id="ARBA00049902"/>
    </source>
</evidence>
<evidence type="ECO:0000313" key="21">
    <source>
        <dbReference type="Proteomes" id="UP001220064"/>
    </source>
</evidence>
<keyword evidence="8 19" id="KW-1133">Transmembrane helix</keyword>
<evidence type="ECO:0000256" key="4">
    <source>
        <dbReference type="ARBA" id="ARBA00022679"/>
    </source>
</evidence>
<feature type="transmembrane region" description="Helical" evidence="19">
    <location>
        <begin position="334"/>
        <end position="356"/>
    </location>
</feature>
<feature type="transmembrane region" description="Helical" evidence="19">
    <location>
        <begin position="302"/>
        <end position="322"/>
    </location>
</feature>
<evidence type="ECO:0000256" key="1">
    <source>
        <dbReference type="ARBA" id="ARBA00004141"/>
    </source>
</evidence>
<dbReference type="EMBL" id="CP063189">
    <property type="protein sequence ID" value="WCZ32846.1"/>
    <property type="molecule type" value="Genomic_DNA"/>
</dbReference>
<comment type="subcellular location">
    <subcellularLocation>
        <location evidence="1">Membrane</location>
        <topology evidence="1">Multi-pass membrane protein</topology>
    </subcellularLocation>
</comment>
<keyword evidence="6" id="KW-0133">Cell shape</keyword>
<evidence type="ECO:0000256" key="19">
    <source>
        <dbReference type="SAM" id="Phobius"/>
    </source>
</evidence>
<protein>
    <recommendedName>
        <fullName evidence="13">Probable peptidoglycan glycosyltransferase FtsW</fullName>
        <ecNumber evidence="15">2.4.99.28</ecNumber>
    </recommendedName>
    <alternativeName>
        <fullName evidence="14">Cell division protein FtsW</fullName>
    </alternativeName>
    <alternativeName>
        <fullName evidence="11">Cell wall polymerase</fullName>
    </alternativeName>
    <alternativeName>
        <fullName evidence="10">Peptidoglycan polymerase</fullName>
    </alternativeName>
</protein>
<dbReference type="Proteomes" id="UP001220064">
    <property type="component" value="Chromosome"/>
</dbReference>
<keyword evidence="21" id="KW-1185">Reference proteome</keyword>
<evidence type="ECO:0000256" key="14">
    <source>
        <dbReference type="ARBA" id="ARBA00041418"/>
    </source>
</evidence>
<feature type="transmembrane region" description="Helical" evidence="19">
    <location>
        <begin position="94"/>
        <end position="117"/>
    </location>
</feature>
<dbReference type="RefSeq" id="WP_022862318.1">
    <property type="nucleotide sequence ID" value="NZ_ATVG01000001.1"/>
</dbReference>
<feature type="compositionally biased region" description="Gly residues" evidence="18">
    <location>
        <begin position="517"/>
        <end position="534"/>
    </location>
</feature>
<dbReference type="Pfam" id="PF01098">
    <property type="entry name" value="FTSW_RODA_SPOVE"/>
    <property type="match status" value="1"/>
</dbReference>
<evidence type="ECO:0000256" key="11">
    <source>
        <dbReference type="ARBA" id="ARBA00033270"/>
    </source>
</evidence>
<gene>
    <name evidence="20" type="primary">ftsW2</name>
    <name evidence="20" type="ORF">CMASS_07060</name>
</gene>
<evidence type="ECO:0000256" key="6">
    <source>
        <dbReference type="ARBA" id="ARBA00022960"/>
    </source>
</evidence>
<feature type="transmembrane region" description="Helical" evidence="19">
    <location>
        <begin position="368"/>
        <end position="390"/>
    </location>
</feature>
<dbReference type="PROSITE" id="PS00428">
    <property type="entry name" value="FTSW_RODA_SPOVE"/>
    <property type="match status" value="1"/>
</dbReference>
<keyword evidence="5 19" id="KW-0812">Transmembrane</keyword>
<evidence type="ECO:0000256" key="15">
    <source>
        <dbReference type="ARBA" id="ARBA00044770"/>
    </source>
</evidence>
<feature type="compositionally biased region" description="Basic and acidic residues" evidence="18">
    <location>
        <begin position="478"/>
        <end position="515"/>
    </location>
</feature>
<evidence type="ECO:0000256" key="13">
    <source>
        <dbReference type="ARBA" id="ARBA00041185"/>
    </source>
</evidence>